<sequence>MPRLVEARNGVAVWRDAGFVEHRHEAALDAVTHDVLPPARFFVHVRKIKPDDVHQEPLGETVLAHHPHRGAFAEAR</sequence>
<organism evidence="1 2">
    <name type="scientific">Demequina litorisediminis</name>
    <dbReference type="NCBI Taxonomy" id="1849022"/>
    <lineage>
        <taxon>Bacteria</taxon>
        <taxon>Bacillati</taxon>
        <taxon>Actinomycetota</taxon>
        <taxon>Actinomycetes</taxon>
        <taxon>Micrococcales</taxon>
        <taxon>Demequinaceae</taxon>
        <taxon>Demequina</taxon>
    </lineage>
</organism>
<dbReference type="EMBL" id="BSUN01000001">
    <property type="protein sequence ID" value="GMA35094.1"/>
    <property type="molecule type" value="Genomic_DNA"/>
</dbReference>
<evidence type="ECO:0000313" key="2">
    <source>
        <dbReference type="Proteomes" id="UP001157125"/>
    </source>
</evidence>
<name>A0ABQ6IBA9_9MICO</name>
<comment type="caution">
    <text evidence="1">The sequence shown here is derived from an EMBL/GenBank/DDBJ whole genome shotgun (WGS) entry which is preliminary data.</text>
</comment>
<proteinExistence type="predicted"/>
<reference evidence="2" key="1">
    <citation type="journal article" date="2019" name="Int. J. Syst. Evol. Microbiol.">
        <title>The Global Catalogue of Microorganisms (GCM) 10K type strain sequencing project: providing services to taxonomists for standard genome sequencing and annotation.</title>
        <authorList>
            <consortium name="The Broad Institute Genomics Platform"/>
            <consortium name="The Broad Institute Genome Sequencing Center for Infectious Disease"/>
            <person name="Wu L."/>
            <person name="Ma J."/>
        </authorList>
    </citation>
    <scope>NUCLEOTIDE SEQUENCE [LARGE SCALE GENOMIC DNA]</scope>
    <source>
        <strain evidence="2">NBRC 112299</strain>
    </source>
</reference>
<dbReference type="Proteomes" id="UP001157125">
    <property type="component" value="Unassembled WGS sequence"/>
</dbReference>
<evidence type="ECO:0000313" key="1">
    <source>
        <dbReference type="EMBL" id="GMA35094.1"/>
    </source>
</evidence>
<protein>
    <submittedName>
        <fullName evidence="1">Uncharacterized protein</fullName>
    </submittedName>
</protein>
<keyword evidence="2" id="KW-1185">Reference proteome</keyword>
<accession>A0ABQ6IBA9</accession>
<gene>
    <name evidence="1" type="ORF">GCM10025876_12980</name>
</gene>